<dbReference type="EMBL" id="PNFZ01000001">
    <property type="protein sequence ID" value="PMB99195.1"/>
    <property type="molecule type" value="Genomic_DNA"/>
</dbReference>
<proteinExistence type="predicted"/>
<keyword evidence="2" id="KW-1133">Transmembrane helix</keyword>
<feature type="region of interest" description="Disordered" evidence="1">
    <location>
        <begin position="1"/>
        <end position="25"/>
    </location>
</feature>
<feature type="compositionally biased region" description="Basic and acidic residues" evidence="1">
    <location>
        <begin position="1"/>
        <end position="19"/>
    </location>
</feature>
<dbReference type="Proteomes" id="UP000235703">
    <property type="component" value="Unassembled WGS sequence"/>
</dbReference>
<sequence>MSPSSRDDHSSSDDDKFEPTWDALDDSERVDDTRWEDLVSDINRDQGFVPEMSSDEIRDALAEDEEWQPPDPGPVGWRTASPLFMLGIVGLIGGISALVLSAFLFRGLPGYALVGIIVVILLSTFVLIRHLPQYRSPDDGDGAQV</sequence>
<evidence type="ECO:0000313" key="3">
    <source>
        <dbReference type="EMBL" id="PMB99195.1"/>
    </source>
</evidence>
<reference evidence="3 4" key="1">
    <citation type="submission" date="2017-09" db="EMBL/GenBank/DDBJ databases">
        <title>Bacterial strain isolated from the female urinary microbiota.</title>
        <authorList>
            <person name="Thomas-White K."/>
            <person name="Kumar N."/>
            <person name="Forster S."/>
            <person name="Putonti C."/>
            <person name="Lawley T."/>
            <person name="Wolfe A.J."/>
        </authorList>
    </citation>
    <scope>NUCLEOTIDE SEQUENCE [LARGE SCALE GENOMIC DNA]</scope>
    <source>
        <strain evidence="3 4">UMB0680</strain>
    </source>
</reference>
<evidence type="ECO:0000313" key="4">
    <source>
        <dbReference type="Proteomes" id="UP000235703"/>
    </source>
</evidence>
<keyword evidence="2" id="KW-0472">Membrane</keyword>
<keyword evidence="2" id="KW-0812">Transmembrane</keyword>
<dbReference type="AlphaFoldDB" id="A0A2N6PKJ8"/>
<dbReference type="GeneID" id="86843801"/>
<accession>A0A2N6PKJ8</accession>
<organism evidence="3 4">
    <name type="scientific">Brevibacterium luteolum</name>
    <dbReference type="NCBI Taxonomy" id="199591"/>
    <lineage>
        <taxon>Bacteria</taxon>
        <taxon>Bacillati</taxon>
        <taxon>Actinomycetota</taxon>
        <taxon>Actinomycetes</taxon>
        <taxon>Micrococcales</taxon>
        <taxon>Brevibacteriaceae</taxon>
        <taxon>Brevibacterium</taxon>
    </lineage>
</organism>
<protein>
    <submittedName>
        <fullName evidence="3">Uncharacterized protein</fullName>
    </submittedName>
</protein>
<evidence type="ECO:0000256" key="2">
    <source>
        <dbReference type="SAM" id="Phobius"/>
    </source>
</evidence>
<name>A0A2N6PKJ8_9MICO</name>
<feature type="transmembrane region" description="Helical" evidence="2">
    <location>
        <begin position="111"/>
        <end position="128"/>
    </location>
</feature>
<comment type="caution">
    <text evidence="3">The sequence shown here is derived from an EMBL/GenBank/DDBJ whole genome shotgun (WGS) entry which is preliminary data.</text>
</comment>
<evidence type="ECO:0000256" key="1">
    <source>
        <dbReference type="SAM" id="MobiDB-lite"/>
    </source>
</evidence>
<feature type="transmembrane region" description="Helical" evidence="2">
    <location>
        <begin position="83"/>
        <end position="105"/>
    </location>
</feature>
<gene>
    <name evidence="3" type="ORF">CJ198_01260</name>
</gene>
<dbReference type="OrthoDB" id="4808013at2"/>
<dbReference type="RefSeq" id="WP_102160014.1">
    <property type="nucleotide sequence ID" value="NZ_CP184789.1"/>
</dbReference>
<keyword evidence="4" id="KW-1185">Reference proteome</keyword>